<feature type="domain" description="Reverse transcriptase" evidence="1">
    <location>
        <begin position="1"/>
        <end position="211"/>
    </location>
</feature>
<keyword evidence="3" id="KW-1185">Reference proteome</keyword>
<comment type="caution">
    <text evidence="2">The sequence shown here is derived from an EMBL/GenBank/DDBJ whole genome shotgun (WGS) entry which is preliminary data.</text>
</comment>
<dbReference type="SUPFAM" id="SSF56672">
    <property type="entry name" value="DNA/RNA polymerases"/>
    <property type="match status" value="1"/>
</dbReference>
<dbReference type="PANTHER" id="PTHR47027">
    <property type="entry name" value="REVERSE TRANSCRIPTASE DOMAIN-CONTAINING PROTEIN"/>
    <property type="match status" value="1"/>
</dbReference>
<evidence type="ECO:0000259" key="1">
    <source>
        <dbReference type="PROSITE" id="PS50878"/>
    </source>
</evidence>
<sequence>MCLDVSFSGACEMTWIFAEDQIFTLREIQAESFEYGKPTVALFVDYQQAYDKVQRRELYKILEELEINKKLRSMIRLTLQKTENRVKLNNRMSEESEVRNGVRQGDPLSSVLFSLVLEKVIRDAKINRSGLLYYKRHQFLAFADDLVILARNKKEFKEIIKRLEEQSVKRGLCINEIKTKYMEWTEEEYQEGREKYEFEEVEQFTCLGSIFSRKPNIGEEIEARIMAGNKYVAGLRRILRNKNISRQTRFRLYKAVIRQIATYASETWALNKTEQIRLEVWERKILRKIFGGKRTEEEWIRRTNKEIKNLYGEG</sequence>
<dbReference type="PROSITE" id="PS50878">
    <property type="entry name" value="RT_POL"/>
    <property type="match status" value="1"/>
</dbReference>
<gene>
    <name evidence="2" type="ORF">NQ315_005139</name>
</gene>
<organism evidence="2 3">
    <name type="scientific">Exocentrus adspersus</name>
    <dbReference type="NCBI Taxonomy" id="1586481"/>
    <lineage>
        <taxon>Eukaryota</taxon>
        <taxon>Metazoa</taxon>
        <taxon>Ecdysozoa</taxon>
        <taxon>Arthropoda</taxon>
        <taxon>Hexapoda</taxon>
        <taxon>Insecta</taxon>
        <taxon>Pterygota</taxon>
        <taxon>Neoptera</taxon>
        <taxon>Endopterygota</taxon>
        <taxon>Coleoptera</taxon>
        <taxon>Polyphaga</taxon>
        <taxon>Cucujiformia</taxon>
        <taxon>Chrysomeloidea</taxon>
        <taxon>Cerambycidae</taxon>
        <taxon>Lamiinae</taxon>
        <taxon>Acanthocinini</taxon>
        <taxon>Exocentrus</taxon>
    </lineage>
</organism>
<dbReference type="GO" id="GO:0071897">
    <property type="term" value="P:DNA biosynthetic process"/>
    <property type="evidence" value="ECO:0007669"/>
    <property type="project" value="UniProtKB-ARBA"/>
</dbReference>
<protein>
    <recommendedName>
        <fullName evidence="1">Reverse transcriptase domain-containing protein</fullName>
    </recommendedName>
</protein>
<dbReference type="CDD" id="cd01650">
    <property type="entry name" value="RT_nLTR_like"/>
    <property type="match status" value="1"/>
</dbReference>
<dbReference type="EMBL" id="JANEYG010000031">
    <property type="protein sequence ID" value="KAJ8917692.1"/>
    <property type="molecule type" value="Genomic_DNA"/>
</dbReference>
<dbReference type="PANTHER" id="PTHR47027:SF29">
    <property type="entry name" value="C2H2-TYPE DOMAIN-CONTAINING PROTEIN"/>
    <property type="match status" value="1"/>
</dbReference>
<proteinExistence type="predicted"/>
<dbReference type="AlphaFoldDB" id="A0AAV8VUN4"/>
<dbReference type="InterPro" id="IPR000477">
    <property type="entry name" value="RT_dom"/>
</dbReference>
<accession>A0AAV8VUN4</accession>
<evidence type="ECO:0000313" key="2">
    <source>
        <dbReference type="EMBL" id="KAJ8917692.1"/>
    </source>
</evidence>
<reference evidence="2 3" key="1">
    <citation type="journal article" date="2023" name="Insect Mol. Biol.">
        <title>Genome sequencing provides insights into the evolution of gene families encoding plant cell wall-degrading enzymes in longhorned beetles.</title>
        <authorList>
            <person name="Shin N.R."/>
            <person name="Okamura Y."/>
            <person name="Kirsch R."/>
            <person name="Pauchet Y."/>
        </authorList>
    </citation>
    <scope>NUCLEOTIDE SEQUENCE [LARGE SCALE GENOMIC DNA]</scope>
    <source>
        <strain evidence="2">EAD_L_NR</strain>
    </source>
</reference>
<evidence type="ECO:0000313" key="3">
    <source>
        <dbReference type="Proteomes" id="UP001159042"/>
    </source>
</evidence>
<dbReference type="Pfam" id="PF00078">
    <property type="entry name" value="RVT_1"/>
    <property type="match status" value="1"/>
</dbReference>
<dbReference type="InterPro" id="IPR043502">
    <property type="entry name" value="DNA/RNA_pol_sf"/>
</dbReference>
<name>A0AAV8VUN4_9CUCU</name>
<dbReference type="Proteomes" id="UP001159042">
    <property type="component" value="Unassembled WGS sequence"/>
</dbReference>